<gene>
    <name evidence="1" type="ORF">HPLM_LOCUS5315</name>
</gene>
<proteinExistence type="predicted"/>
<accession>A0A0N4W5Q6</accession>
<evidence type="ECO:0000313" key="2">
    <source>
        <dbReference type="Proteomes" id="UP000268014"/>
    </source>
</evidence>
<name>A0A0N4W5Q6_HAEPC</name>
<organism evidence="3">
    <name type="scientific">Haemonchus placei</name>
    <name type="common">Barber's pole worm</name>
    <dbReference type="NCBI Taxonomy" id="6290"/>
    <lineage>
        <taxon>Eukaryota</taxon>
        <taxon>Metazoa</taxon>
        <taxon>Ecdysozoa</taxon>
        <taxon>Nematoda</taxon>
        <taxon>Chromadorea</taxon>
        <taxon>Rhabditida</taxon>
        <taxon>Rhabditina</taxon>
        <taxon>Rhabditomorpha</taxon>
        <taxon>Strongyloidea</taxon>
        <taxon>Trichostrongylidae</taxon>
        <taxon>Haemonchus</taxon>
    </lineage>
</organism>
<evidence type="ECO:0000313" key="3">
    <source>
        <dbReference type="WBParaSite" id="HPLM_0000532301-mRNA-1"/>
    </source>
</evidence>
<evidence type="ECO:0000313" key="1">
    <source>
        <dbReference type="EMBL" id="VDO25591.1"/>
    </source>
</evidence>
<protein>
    <submittedName>
        <fullName evidence="3">Ovule protein</fullName>
    </submittedName>
</protein>
<dbReference type="WBParaSite" id="HPLM_0000532301-mRNA-1">
    <property type="protein sequence ID" value="HPLM_0000532301-mRNA-1"/>
    <property type="gene ID" value="HPLM_0000532301"/>
</dbReference>
<dbReference type="EMBL" id="UZAF01016319">
    <property type="protein sequence ID" value="VDO25591.1"/>
    <property type="molecule type" value="Genomic_DNA"/>
</dbReference>
<reference evidence="1 2" key="2">
    <citation type="submission" date="2018-11" db="EMBL/GenBank/DDBJ databases">
        <authorList>
            <consortium name="Pathogen Informatics"/>
        </authorList>
    </citation>
    <scope>NUCLEOTIDE SEQUENCE [LARGE SCALE GENOMIC DNA]</scope>
    <source>
        <strain evidence="1 2">MHpl1</strain>
    </source>
</reference>
<sequence>MTPVHSYSIWHGNVVTNDMAIKNTKKAKAAPSVDHEVCICKLFFELYLIRWNDLQW</sequence>
<dbReference type="Proteomes" id="UP000268014">
    <property type="component" value="Unassembled WGS sequence"/>
</dbReference>
<keyword evidence="2" id="KW-1185">Reference proteome</keyword>
<reference evidence="3" key="1">
    <citation type="submission" date="2017-02" db="UniProtKB">
        <authorList>
            <consortium name="WormBaseParasite"/>
        </authorList>
    </citation>
    <scope>IDENTIFICATION</scope>
</reference>
<dbReference type="AlphaFoldDB" id="A0A0N4W5Q6"/>